<dbReference type="GO" id="GO:0046983">
    <property type="term" value="F:protein dimerization activity"/>
    <property type="evidence" value="ECO:0007669"/>
    <property type="project" value="InterPro"/>
</dbReference>
<dbReference type="EMBL" id="SMJZ01000031">
    <property type="protein sequence ID" value="TDC08165.1"/>
    <property type="molecule type" value="Genomic_DNA"/>
</dbReference>
<dbReference type="SUPFAM" id="SSF53335">
    <property type="entry name" value="S-adenosyl-L-methionine-dependent methyltransferases"/>
    <property type="match status" value="1"/>
</dbReference>
<sequence length="337" mass="36606">MTTQPPQITSPAELIRLGKTAFCTAKVLLSALELRVFAVLDGLSLTGPQLEERLGLHPRASGDFFDTLVALGLLVRAEGRYSNAPAAKEHLVPGKAAYVGGFLERSDRVLYPAWGDLTGALRTGRPRVTNAFRGMLDDPDRRISYLGMMDALSTMLAPLIAQAFDWGTVKSYADIGGARGNLAGRVARAHPHLSVHVFDLPPMEQPFHEHVERLGVAERATFHAGDFFADPLPEADVLTIGHVLHNWAPAERRTLIKKAYQAVNPGGALIVYDRMLADEPVDAENLVISLDMLLTTDGGSEYLAGECRDWLEEAGFAVEPARPLGEHDTLIVARKGS</sequence>
<organism evidence="6 7">
    <name type="scientific">Nonomuraea longispora</name>
    <dbReference type="NCBI Taxonomy" id="1848320"/>
    <lineage>
        <taxon>Bacteria</taxon>
        <taxon>Bacillati</taxon>
        <taxon>Actinomycetota</taxon>
        <taxon>Actinomycetes</taxon>
        <taxon>Streptosporangiales</taxon>
        <taxon>Streptosporangiaceae</taxon>
        <taxon>Nonomuraea</taxon>
    </lineage>
</organism>
<feature type="domain" description="O-methyltransferase dimerisation" evidence="5">
    <location>
        <begin position="21"/>
        <end position="91"/>
    </location>
</feature>
<dbReference type="Gene3D" id="1.10.10.10">
    <property type="entry name" value="Winged helix-like DNA-binding domain superfamily/Winged helix DNA-binding domain"/>
    <property type="match status" value="1"/>
</dbReference>
<feature type="domain" description="O-methyltransferase C-terminal" evidence="4">
    <location>
        <begin position="130"/>
        <end position="317"/>
    </location>
</feature>
<dbReference type="InterPro" id="IPR036388">
    <property type="entry name" value="WH-like_DNA-bd_sf"/>
</dbReference>
<dbReference type="GO" id="GO:0008171">
    <property type="term" value="F:O-methyltransferase activity"/>
    <property type="evidence" value="ECO:0007669"/>
    <property type="project" value="InterPro"/>
</dbReference>
<dbReference type="RefSeq" id="WP_132332353.1">
    <property type="nucleotide sequence ID" value="NZ_SMJZ01000031.1"/>
</dbReference>
<evidence type="ECO:0000256" key="1">
    <source>
        <dbReference type="ARBA" id="ARBA00022603"/>
    </source>
</evidence>
<dbReference type="AlphaFoldDB" id="A0A4R4NGK7"/>
<evidence type="ECO:0000313" key="7">
    <source>
        <dbReference type="Proteomes" id="UP000295157"/>
    </source>
</evidence>
<name>A0A4R4NGK7_9ACTN</name>
<dbReference type="InterPro" id="IPR036390">
    <property type="entry name" value="WH_DNA-bd_sf"/>
</dbReference>
<reference evidence="6 7" key="1">
    <citation type="submission" date="2019-02" db="EMBL/GenBank/DDBJ databases">
        <title>Draft genome sequences of novel Actinobacteria.</title>
        <authorList>
            <person name="Sahin N."/>
            <person name="Ay H."/>
            <person name="Saygin H."/>
        </authorList>
    </citation>
    <scope>NUCLEOTIDE SEQUENCE [LARGE SCALE GENOMIC DNA]</scope>
    <source>
        <strain evidence="6 7">KC201</strain>
    </source>
</reference>
<dbReference type="Proteomes" id="UP000295157">
    <property type="component" value="Unassembled WGS sequence"/>
</dbReference>
<dbReference type="SUPFAM" id="SSF46785">
    <property type="entry name" value="Winged helix' DNA-binding domain"/>
    <property type="match status" value="1"/>
</dbReference>
<evidence type="ECO:0000259" key="4">
    <source>
        <dbReference type="Pfam" id="PF00891"/>
    </source>
</evidence>
<evidence type="ECO:0000313" key="6">
    <source>
        <dbReference type="EMBL" id="TDC08165.1"/>
    </source>
</evidence>
<protein>
    <submittedName>
        <fullName evidence="6">Methyltransferase domain-containing protein</fullName>
    </submittedName>
</protein>
<proteinExistence type="predicted"/>
<accession>A0A4R4NGK7</accession>
<keyword evidence="7" id="KW-1185">Reference proteome</keyword>
<dbReference type="InterPro" id="IPR016461">
    <property type="entry name" value="COMT-like"/>
</dbReference>
<dbReference type="InterPro" id="IPR029063">
    <property type="entry name" value="SAM-dependent_MTases_sf"/>
</dbReference>
<evidence type="ECO:0000256" key="2">
    <source>
        <dbReference type="ARBA" id="ARBA00022679"/>
    </source>
</evidence>
<dbReference type="PANTHER" id="PTHR43712:SF2">
    <property type="entry name" value="O-METHYLTRANSFERASE CICE"/>
    <property type="match status" value="1"/>
</dbReference>
<keyword evidence="1 6" id="KW-0489">Methyltransferase</keyword>
<gene>
    <name evidence="6" type="ORF">E1267_11160</name>
</gene>
<dbReference type="Pfam" id="PF00891">
    <property type="entry name" value="Methyltransf_2"/>
    <property type="match status" value="1"/>
</dbReference>
<comment type="caution">
    <text evidence="6">The sequence shown here is derived from an EMBL/GenBank/DDBJ whole genome shotgun (WGS) entry which is preliminary data.</text>
</comment>
<keyword evidence="2 6" id="KW-0808">Transferase</keyword>
<dbReference type="InterPro" id="IPR012967">
    <property type="entry name" value="COMT_dimerisation"/>
</dbReference>
<dbReference type="PANTHER" id="PTHR43712">
    <property type="entry name" value="PUTATIVE (AFU_ORTHOLOGUE AFUA_4G14580)-RELATED"/>
    <property type="match status" value="1"/>
</dbReference>
<dbReference type="InterPro" id="IPR001077">
    <property type="entry name" value="COMT_C"/>
</dbReference>
<dbReference type="GO" id="GO:0032259">
    <property type="term" value="P:methylation"/>
    <property type="evidence" value="ECO:0007669"/>
    <property type="project" value="UniProtKB-KW"/>
</dbReference>
<keyword evidence="3" id="KW-0949">S-adenosyl-L-methionine</keyword>
<dbReference type="PROSITE" id="PS51683">
    <property type="entry name" value="SAM_OMT_II"/>
    <property type="match status" value="1"/>
</dbReference>
<dbReference type="Gene3D" id="3.40.50.150">
    <property type="entry name" value="Vaccinia Virus protein VP39"/>
    <property type="match status" value="1"/>
</dbReference>
<dbReference type="OrthoDB" id="582216at2"/>
<evidence type="ECO:0000259" key="5">
    <source>
        <dbReference type="Pfam" id="PF08100"/>
    </source>
</evidence>
<dbReference type="Pfam" id="PF08100">
    <property type="entry name" value="Dimerisation"/>
    <property type="match status" value="1"/>
</dbReference>
<evidence type="ECO:0000256" key="3">
    <source>
        <dbReference type="ARBA" id="ARBA00022691"/>
    </source>
</evidence>